<feature type="transmembrane region" description="Helical" evidence="1">
    <location>
        <begin position="20"/>
        <end position="43"/>
    </location>
</feature>
<keyword evidence="1" id="KW-0472">Membrane</keyword>
<dbReference type="Pfam" id="PF22820">
    <property type="entry name" value="TcaA_3rd_4th"/>
    <property type="match status" value="1"/>
</dbReference>
<protein>
    <recommendedName>
        <fullName evidence="2">TcaA 4th domain-containing protein</fullName>
    </recommendedName>
</protein>
<accession>A0A4S2BJS1</accession>
<evidence type="ECO:0000259" key="2">
    <source>
        <dbReference type="Pfam" id="PF22820"/>
    </source>
</evidence>
<dbReference type="PANTHER" id="PTHR40038">
    <property type="entry name" value="MEMBRANE-ASSOCIATED PROTEIN TCAA"/>
    <property type="match status" value="1"/>
</dbReference>
<dbReference type="AlphaFoldDB" id="A0A4S2BJS1"/>
<dbReference type="InterPro" id="IPR054530">
    <property type="entry name" value="TcaA_4th"/>
</dbReference>
<gene>
    <name evidence="3" type="ORF">E5351_06755</name>
</gene>
<keyword evidence="1" id="KW-0812">Transmembrane</keyword>
<keyword evidence="1" id="KW-1133">Transmembrane helix</keyword>
<reference evidence="3 4" key="1">
    <citation type="submission" date="2019-04" db="EMBL/GenBank/DDBJ databases">
        <title>Microbes associate with the intestines of laboratory mice.</title>
        <authorList>
            <person name="Navarre W."/>
            <person name="Wong E."/>
            <person name="Huang K."/>
            <person name="Tropini C."/>
            <person name="Ng K."/>
            <person name="Yu B."/>
        </authorList>
    </citation>
    <scope>NUCLEOTIDE SEQUENCE [LARGE SCALE GENOMIC DNA]</scope>
    <source>
        <strain evidence="3 4">NM61_E11</strain>
    </source>
</reference>
<sequence length="430" mass="49411">MSNKKILKNKKTSWSKKHKILIITTLSIIILLGIFYAWGSYYYARNRQIDRIIDGISDPKKDLSSYVMPTNPDIDVNESKLKPLQNYFAENKNALNKLTSNLREGKGSNEISLVESGTHFLFFPKYQLRVQVYRPQVETNHPNSYLVVNGNNMGTLEGGGQNYYQDLGLVFPGRYHIIVNTKVAGRKLRANSVVNIWSSKNINMNIRTATFQVRSVPNGEIYINDHKVARLSKTGQYMFKNYPIAKSMELYVKTEYKGKTIKSEKVTDFLQTISQKFANSEDGISDYDNVSQYVGNQNKDVYQDAEGDYIVNPIWPGLIADETAAQILANNFLKANPKQFTKGKENKSYKELHKEIKKTVKKVDAKKMVDKVKIKSILPMGKNCSLVKFEAYYSFKKDKKKHRIKSEFTTAIFKNINNQQTIEKLEKRPE</sequence>
<comment type="caution">
    <text evidence="3">The sequence shown here is derived from an EMBL/GenBank/DDBJ whole genome shotgun (WGS) entry which is preliminary data.</text>
</comment>
<proteinExistence type="predicted"/>
<name>A0A4S2BJS1_9LACO</name>
<evidence type="ECO:0000313" key="4">
    <source>
        <dbReference type="Proteomes" id="UP000309117"/>
    </source>
</evidence>
<dbReference type="Proteomes" id="UP000309117">
    <property type="component" value="Unassembled WGS sequence"/>
</dbReference>
<dbReference type="EMBL" id="SRYV01000011">
    <property type="protein sequence ID" value="TGY14024.1"/>
    <property type="molecule type" value="Genomic_DNA"/>
</dbReference>
<feature type="domain" description="TcaA 4th" evidence="2">
    <location>
        <begin position="210"/>
        <end position="267"/>
    </location>
</feature>
<dbReference type="PANTHER" id="PTHR40038:SF1">
    <property type="entry name" value="MEMBRANE-ASSOCIATED PROTEIN TCAA"/>
    <property type="match status" value="1"/>
</dbReference>
<organism evidence="3 4">
    <name type="scientific">Lactobacillus intestinalis</name>
    <dbReference type="NCBI Taxonomy" id="151781"/>
    <lineage>
        <taxon>Bacteria</taxon>
        <taxon>Bacillati</taxon>
        <taxon>Bacillota</taxon>
        <taxon>Bacilli</taxon>
        <taxon>Lactobacillales</taxon>
        <taxon>Lactobacillaceae</taxon>
        <taxon>Lactobacillus</taxon>
    </lineage>
</organism>
<evidence type="ECO:0000256" key="1">
    <source>
        <dbReference type="SAM" id="Phobius"/>
    </source>
</evidence>
<dbReference type="RefSeq" id="WP_135960567.1">
    <property type="nucleotide sequence ID" value="NZ_CAQPHE010000003.1"/>
</dbReference>
<evidence type="ECO:0000313" key="3">
    <source>
        <dbReference type="EMBL" id="TGY14024.1"/>
    </source>
</evidence>